<dbReference type="InterPro" id="IPR009057">
    <property type="entry name" value="Homeodomain-like_sf"/>
</dbReference>
<evidence type="ECO:0000313" key="4">
    <source>
        <dbReference type="EMBL" id="HIY87546.1"/>
    </source>
</evidence>
<dbReference type="Gene3D" id="1.10.357.10">
    <property type="entry name" value="Tetracycline Repressor, domain 2"/>
    <property type="match status" value="1"/>
</dbReference>
<keyword evidence="1 2" id="KW-0238">DNA-binding</keyword>
<reference evidence="4" key="2">
    <citation type="submission" date="2021-04" db="EMBL/GenBank/DDBJ databases">
        <authorList>
            <person name="Gilroy R."/>
        </authorList>
    </citation>
    <scope>NUCLEOTIDE SEQUENCE</scope>
    <source>
        <strain evidence="4">Gambia2-208</strain>
    </source>
</reference>
<reference evidence="4" key="1">
    <citation type="journal article" date="2021" name="PeerJ">
        <title>Extensive microbial diversity within the chicken gut microbiome revealed by metagenomics and culture.</title>
        <authorList>
            <person name="Gilroy R."/>
            <person name="Ravi A."/>
            <person name="Getino M."/>
            <person name="Pursley I."/>
            <person name="Horton D.L."/>
            <person name="Alikhan N.F."/>
            <person name="Baker D."/>
            <person name="Gharbi K."/>
            <person name="Hall N."/>
            <person name="Watson M."/>
            <person name="Adriaenssens E.M."/>
            <person name="Foster-Nyarko E."/>
            <person name="Jarju S."/>
            <person name="Secka A."/>
            <person name="Antonio M."/>
            <person name="Oren A."/>
            <person name="Chaudhuri R.R."/>
            <person name="La Ragione R."/>
            <person name="Hildebrand F."/>
            <person name="Pallen M.J."/>
        </authorList>
    </citation>
    <scope>NUCLEOTIDE SEQUENCE</scope>
    <source>
        <strain evidence="4">Gambia2-208</strain>
    </source>
</reference>
<accession>A0A9D1ZHB9</accession>
<comment type="caution">
    <text evidence="4">The sequence shown here is derived from an EMBL/GenBank/DDBJ whole genome shotgun (WGS) entry which is preliminary data.</text>
</comment>
<dbReference type="InterPro" id="IPR036271">
    <property type="entry name" value="Tet_transcr_reg_TetR-rel_C_sf"/>
</dbReference>
<dbReference type="GO" id="GO:0003677">
    <property type="term" value="F:DNA binding"/>
    <property type="evidence" value="ECO:0007669"/>
    <property type="project" value="UniProtKB-UniRule"/>
</dbReference>
<dbReference type="PROSITE" id="PS50977">
    <property type="entry name" value="HTH_TETR_2"/>
    <property type="match status" value="1"/>
</dbReference>
<gene>
    <name evidence="4" type="ORF">H9824_02430</name>
</gene>
<evidence type="ECO:0000259" key="3">
    <source>
        <dbReference type="PROSITE" id="PS50977"/>
    </source>
</evidence>
<dbReference type="SUPFAM" id="SSF48498">
    <property type="entry name" value="Tetracyclin repressor-like, C-terminal domain"/>
    <property type="match status" value="1"/>
</dbReference>
<evidence type="ECO:0000313" key="5">
    <source>
        <dbReference type="Proteomes" id="UP000886851"/>
    </source>
</evidence>
<organism evidence="4 5">
    <name type="scientific">Candidatus Bacteroides pullicola</name>
    <dbReference type="NCBI Taxonomy" id="2838475"/>
    <lineage>
        <taxon>Bacteria</taxon>
        <taxon>Pseudomonadati</taxon>
        <taxon>Bacteroidota</taxon>
        <taxon>Bacteroidia</taxon>
        <taxon>Bacteroidales</taxon>
        <taxon>Bacteroidaceae</taxon>
        <taxon>Bacteroides</taxon>
    </lineage>
</organism>
<dbReference type="SUPFAM" id="SSF46689">
    <property type="entry name" value="Homeodomain-like"/>
    <property type="match status" value="1"/>
</dbReference>
<evidence type="ECO:0000256" key="1">
    <source>
        <dbReference type="ARBA" id="ARBA00023125"/>
    </source>
</evidence>
<dbReference type="Pfam" id="PF00440">
    <property type="entry name" value="TetR_N"/>
    <property type="match status" value="1"/>
</dbReference>
<evidence type="ECO:0000256" key="2">
    <source>
        <dbReference type="PROSITE-ProRule" id="PRU00335"/>
    </source>
</evidence>
<name>A0A9D1ZHB9_9BACE</name>
<protein>
    <submittedName>
        <fullName evidence="4">TetR/AcrR family transcriptional regulator</fullName>
    </submittedName>
</protein>
<dbReference type="Proteomes" id="UP000886851">
    <property type="component" value="Unassembled WGS sequence"/>
</dbReference>
<sequence length="199" mass="22932">MGKGDTSRQKILMEAFRLFATMPYDRVSFSVMEKEIGISRGSMVYYFKNKEGLFSEVVRTFVYGASSLKAVPDAYKLSLCSFYTYFIETLKREQEQLFAMGIVNINEALMRIENSALTYIPNFKEQTALWYAEELQIWKSVIEKATATGEIRNGLDASTLSYLYEDAYLGRAFHGVFTKSGYDIDRLKQTYDQLYALLK</sequence>
<dbReference type="InterPro" id="IPR001647">
    <property type="entry name" value="HTH_TetR"/>
</dbReference>
<dbReference type="EMBL" id="DXCV01000022">
    <property type="protein sequence ID" value="HIY87546.1"/>
    <property type="molecule type" value="Genomic_DNA"/>
</dbReference>
<feature type="domain" description="HTH tetR-type" evidence="3">
    <location>
        <begin position="5"/>
        <end position="65"/>
    </location>
</feature>
<feature type="DNA-binding region" description="H-T-H motif" evidence="2">
    <location>
        <begin position="28"/>
        <end position="47"/>
    </location>
</feature>
<proteinExistence type="predicted"/>
<dbReference type="AlphaFoldDB" id="A0A9D1ZHB9"/>